<dbReference type="OrthoDB" id="944647at2"/>
<keyword evidence="2" id="KW-1185">Reference proteome</keyword>
<dbReference type="Gene3D" id="1.10.10.1190">
    <property type="entry name" value="Antirestriction protein ArdA, domain 3"/>
    <property type="match status" value="1"/>
</dbReference>
<gene>
    <name evidence="1" type="ORF">AXFE_21800</name>
</gene>
<accession>A0A0D8HGD2</accession>
<dbReference type="InterPro" id="IPR041893">
    <property type="entry name" value="ArdA_dom3"/>
</dbReference>
<proteinExistence type="predicted"/>
<dbReference type="EMBL" id="JXYS01000069">
    <property type="protein sequence ID" value="KJF16978.1"/>
    <property type="molecule type" value="Genomic_DNA"/>
</dbReference>
<dbReference type="AlphaFoldDB" id="A0A0D8HGD2"/>
<organism evidence="1 2">
    <name type="scientific">Acidithrix ferrooxidans</name>
    <dbReference type="NCBI Taxonomy" id="1280514"/>
    <lineage>
        <taxon>Bacteria</taxon>
        <taxon>Bacillati</taxon>
        <taxon>Actinomycetota</taxon>
        <taxon>Acidimicrobiia</taxon>
        <taxon>Acidimicrobiales</taxon>
        <taxon>Acidimicrobiaceae</taxon>
        <taxon>Acidithrix</taxon>
    </lineage>
</organism>
<dbReference type="Proteomes" id="UP000032360">
    <property type="component" value="Unassembled WGS sequence"/>
</dbReference>
<dbReference type="Gene3D" id="3.10.20.480">
    <property type="entry name" value="Antirestriction protein ArdA, domain 1"/>
    <property type="match status" value="1"/>
</dbReference>
<dbReference type="InterPro" id="IPR041895">
    <property type="entry name" value="ArdA_dom1"/>
</dbReference>
<evidence type="ECO:0000313" key="1">
    <source>
        <dbReference type="EMBL" id="KJF16978.1"/>
    </source>
</evidence>
<evidence type="ECO:0000313" key="2">
    <source>
        <dbReference type="Proteomes" id="UP000032360"/>
    </source>
</evidence>
<dbReference type="InterPro" id="IPR009899">
    <property type="entry name" value="ArdA"/>
</dbReference>
<dbReference type="STRING" id="1280514.AXFE_21800"/>
<sequence>MEEEPKIEVDGQEQNKTEYLEDQPRIYVASLSDYNDGYLHGTWINASQEPEDIHSAIQDMLTRSPTPGAEEYAIHDYENFGPLKLGEYESIKTVSLLAQGITEHGVAYAHWAALVEDSSPEALGRFEDAYRGHFDSLVDYAGQLFDDFGYNDLIETIVPEHLRSYIRVDIEAFARDLELSGSISTSEGDGGVYVFDEIY</sequence>
<dbReference type="RefSeq" id="WP_052605806.1">
    <property type="nucleotide sequence ID" value="NZ_JXYS01000069.1"/>
</dbReference>
<reference evidence="1 2" key="1">
    <citation type="submission" date="2015-01" db="EMBL/GenBank/DDBJ databases">
        <title>Draft genome of the acidophilic iron oxidizer Acidithrix ferrooxidans strain Py-F3.</title>
        <authorList>
            <person name="Poehlein A."/>
            <person name="Eisen S."/>
            <person name="Schloemann M."/>
            <person name="Johnson B.D."/>
            <person name="Daniel R."/>
            <person name="Muehling M."/>
        </authorList>
    </citation>
    <scope>NUCLEOTIDE SEQUENCE [LARGE SCALE GENOMIC DNA]</scope>
    <source>
        <strain evidence="1 2">Py-F3</strain>
    </source>
</reference>
<protein>
    <submittedName>
        <fullName evidence="1">Antirestriction protein (ArdA)</fullName>
    </submittedName>
</protein>
<dbReference type="Pfam" id="PF07275">
    <property type="entry name" value="ArdA"/>
    <property type="match status" value="1"/>
</dbReference>
<name>A0A0D8HGD2_9ACTN</name>
<comment type="caution">
    <text evidence="1">The sequence shown here is derived from an EMBL/GenBank/DDBJ whole genome shotgun (WGS) entry which is preliminary data.</text>
</comment>